<evidence type="ECO:0000313" key="1">
    <source>
        <dbReference type="EMBL" id="PQO45316.1"/>
    </source>
</evidence>
<dbReference type="EMBL" id="PUHZ01000015">
    <property type="protein sequence ID" value="PQO45316.1"/>
    <property type="molecule type" value="Genomic_DNA"/>
</dbReference>
<accession>A0A2S8GLK1</accession>
<gene>
    <name evidence="1" type="ORF">C5Y93_15295</name>
</gene>
<organism evidence="1 2">
    <name type="scientific">Blastopirellula marina</name>
    <dbReference type="NCBI Taxonomy" id="124"/>
    <lineage>
        <taxon>Bacteria</taxon>
        <taxon>Pseudomonadati</taxon>
        <taxon>Planctomycetota</taxon>
        <taxon>Planctomycetia</taxon>
        <taxon>Pirellulales</taxon>
        <taxon>Pirellulaceae</taxon>
        <taxon>Blastopirellula</taxon>
    </lineage>
</organism>
<comment type="caution">
    <text evidence="1">The sequence shown here is derived from an EMBL/GenBank/DDBJ whole genome shotgun (WGS) entry which is preliminary data.</text>
</comment>
<dbReference type="Proteomes" id="UP000237819">
    <property type="component" value="Unassembled WGS sequence"/>
</dbReference>
<reference evidence="1 2" key="1">
    <citation type="submission" date="2018-02" db="EMBL/GenBank/DDBJ databases">
        <title>Comparative genomes isolates from brazilian mangrove.</title>
        <authorList>
            <person name="Araujo J.E."/>
            <person name="Taketani R.G."/>
            <person name="Silva M.C.P."/>
            <person name="Loureco M.V."/>
            <person name="Andreote F.D."/>
        </authorList>
    </citation>
    <scope>NUCLEOTIDE SEQUENCE [LARGE SCALE GENOMIC DNA]</scope>
    <source>
        <strain evidence="1 2">Nap-Phe MGV</strain>
    </source>
</reference>
<dbReference type="AlphaFoldDB" id="A0A2S8GLK1"/>
<sequence length="104" mass="12157">MNDEVVERLAVHRAHCEVACDLFGTQCSPLLVFSEWEDLSYFVHLSELRRIRDYVNSIDTSGFSEEDQRAHDAAIEIMEDVIDYTENCPDDEGEEQDFWDDDYT</sequence>
<protein>
    <submittedName>
        <fullName evidence="1">Uncharacterized protein</fullName>
    </submittedName>
</protein>
<name>A0A2S8GLK1_9BACT</name>
<evidence type="ECO:0000313" key="2">
    <source>
        <dbReference type="Proteomes" id="UP000237819"/>
    </source>
</evidence>
<proteinExistence type="predicted"/>